<dbReference type="RefSeq" id="WP_344127027.1">
    <property type="nucleotide sequence ID" value="NZ_BAAALT010000028.1"/>
</dbReference>
<reference evidence="3" key="1">
    <citation type="journal article" date="2019" name="Int. J. Syst. Evol. Microbiol.">
        <title>The Global Catalogue of Microorganisms (GCM) 10K type strain sequencing project: providing services to taxonomists for standard genome sequencing and annotation.</title>
        <authorList>
            <consortium name="The Broad Institute Genomics Platform"/>
            <consortium name="The Broad Institute Genome Sequencing Center for Infectious Disease"/>
            <person name="Wu L."/>
            <person name="Ma J."/>
        </authorList>
    </citation>
    <scope>NUCLEOTIDE SEQUENCE [LARGE SCALE GENOMIC DNA]</scope>
    <source>
        <strain evidence="3">JCM 13250</strain>
    </source>
</reference>
<evidence type="ECO:0000256" key="1">
    <source>
        <dbReference type="SAM" id="MobiDB-lite"/>
    </source>
</evidence>
<comment type="caution">
    <text evidence="2">The sequence shown here is derived from an EMBL/GenBank/DDBJ whole genome shotgun (WGS) entry which is preliminary data.</text>
</comment>
<feature type="compositionally biased region" description="Basic and acidic residues" evidence="1">
    <location>
        <begin position="1"/>
        <end position="30"/>
    </location>
</feature>
<evidence type="ECO:0000313" key="3">
    <source>
        <dbReference type="Proteomes" id="UP001500218"/>
    </source>
</evidence>
<feature type="region of interest" description="Disordered" evidence="1">
    <location>
        <begin position="1"/>
        <end position="53"/>
    </location>
</feature>
<proteinExistence type="predicted"/>
<sequence length="62" mass="6733">MADEPQHSEDAPRESTSKWRALPDRVHPSDMVESAPEDPPPSTPPAAGDPDTNWLLRWGSGG</sequence>
<protein>
    <submittedName>
        <fullName evidence="2">Uncharacterized protein</fullName>
    </submittedName>
</protein>
<name>A0ABP4XT59_9ACTN</name>
<gene>
    <name evidence="2" type="ORF">GCM10009682_11680</name>
</gene>
<keyword evidence="3" id="KW-1185">Reference proteome</keyword>
<dbReference type="Proteomes" id="UP001500218">
    <property type="component" value="Unassembled WGS sequence"/>
</dbReference>
<accession>A0ABP4XT59</accession>
<organism evidence="2 3">
    <name type="scientific">Luedemannella flava</name>
    <dbReference type="NCBI Taxonomy" id="349316"/>
    <lineage>
        <taxon>Bacteria</taxon>
        <taxon>Bacillati</taxon>
        <taxon>Actinomycetota</taxon>
        <taxon>Actinomycetes</taxon>
        <taxon>Micromonosporales</taxon>
        <taxon>Micromonosporaceae</taxon>
        <taxon>Luedemannella</taxon>
    </lineage>
</organism>
<evidence type="ECO:0000313" key="2">
    <source>
        <dbReference type="EMBL" id="GAA1791342.1"/>
    </source>
</evidence>
<dbReference type="EMBL" id="BAAALT010000028">
    <property type="protein sequence ID" value="GAA1791342.1"/>
    <property type="molecule type" value="Genomic_DNA"/>
</dbReference>